<dbReference type="GO" id="GO:0005506">
    <property type="term" value="F:iron ion binding"/>
    <property type="evidence" value="ECO:0007669"/>
    <property type="project" value="InterPro"/>
</dbReference>
<keyword evidence="5" id="KW-0472">Membrane</keyword>
<dbReference type="Proteomes" id="UP000887013">
    <property type="component" value="Unassembled WGS sequence"/>
</dbReference>
<gene>
    <name evidence="6" type="primary">Cyp18a1</name>
    <name evidence="6" type="ORF">NPIL_559161</name>
</gene>
<keyword evidence="2" id="KW-0479">Metal-binding</keyword>
<evidence type="ECO:0000256" key="1">
    <source>
        <dbReference type="ARBA" id="ARBA00010617"/>
    </source>
</evidence>
<keyword evidence="7" id="KW-1185">Reference proteome</keyword>
<feature type="transmembrane region" description="Helical" evidence="5">
    <location>
        <begin position="6"/>
        <end position="25"/>
    </location>
</feature>
<sequence length="291" mass="33237">MALDQYLSTPLLVSALVLILTWLVFNWWSQNKKLPPGPWGLPILGYWPFIRITHLDFTELSKIYGNVFSFRTVGGRLIIVLNGIKTIKDVLVNRADEFDGRPHGNNLISWMSGGLGITQEEGQPWSEQRRFFLQTAKNLGFGKSELEEKIHDAIKIFLEDLRNSKSKPIDLHLLLAYAYNNVVSDVLFSRKFDRGHTFARNLSNMNQMVEIFTGVCHMLVGFPFDFSVAIPGRRKYAKGRDAIQSFTDSVVDDMVKGFDPNHVNNYVDAYLQHKDELVKKGKPSSFNDKHT</sequence>
<evidence type="ECO:0000256" key="2">
    <source>
        <dbReference type="ARBA" id="ARBA00022723"/>
    </source>
</evidence>
<evidence type="ECO:0000313" key="6">
    <source>
        <dbReference type="EMBL" id="GFT79414.1"/>
    </source>
</evidence>
<keyword evidence="4" id="KW-0503">Monooxygenase</keyword>
<dbReference type="PANTHER" id="PTHR24300">
    <property type="entry name" value="CYTOCHROME P450 508A4-RELATED"/>
    <property type="match status" value="1"/>
</dbReference>
<reference evidence="6" key="1">
    <citation type="submission" date="2020-08" db="EMBL/GenBank/DDBJ databases">
        <title>Multicomponent nature underlies the extraordinary mechanical properties of spider dragline silk.</title>
        <authorList>
            <person name="Kono N."/>
            <person name="Nakamura H."/>
            <person name="Mori M."/>
            <person name="Yoshida Y."/>
            <person name="Ohtoshi R."/>
            <person name="Malay A.D."/>
            <person name="Moran D.A.P."/>
            <person name="Tomita M."/>
            <person name="Numata K."/>
            <person name="Arakawa K."/>
        </authorList>
    </citation>
    <scope>NUCLEOTIDE SEQUENCE</scope>
</reference>
<keyword evidence="3" id="KW-0408">Iron</keyword>
<dbReference type="GO" id="GO:0006082">
    <property type="term" value="P:organic acid metabolic process"/>
    <property type="evidence" value="ECO:0007669"/>
    <property type="project" value="TreeGrafter"/>
</dbReference>
<evidence type="ECO:0000256" key="4">
    <source>
        <dbReference type="ARBA" id="ARBA00023033"/>
    </source>
</evidence>
<keyword evidence="5" id="KW-1133">Transmembrane helix</keyword>
<proteinExistence type="inferred from homology"/>
<comment type="similarity">
    <text evidence="1">Belongs to the cytochrome P450 family.</text>
</comment>
<organism evidence="6 7">
    <name type="scientific">Nephila pilipes</name>
    <name type="common">Giant wood spider</name>
    <name type="synonym">Nephila maculata</name>
    <dbReference type="NCBI Taxonomy" id="299642"/>
    <lineage>
        <taxon>Eukaryota</taxon>
        <taxon>Metazoa</taxon>
        <taxon>Ecdysozoa</taxon>
        <taxon>Arthropoda</taxon>
        <taxon>Chelicerata</taxon>
        <taxon>Arachnida</taxon>
        <taxon>Araneae</taxon>
        <taxon>Araneomorphae</taxon>
        <taxon>Entelegynae</taxon>
        <taxon>Araneoidea</taxon>
        <taxon>Nephilidae</taxon>
        <taxon>Nephila</taxon>
    </lineage>
</organism>
<evidence type="ECO:0000313" key="7">
    <source>
        <dbReference type="Proteomes" id="UP000887013"/>
    </source>
</evidence>
<dbReference type="PANTHER" id="PTHR24300:SF403">
    <property type="entry name" value="CYTOCHROME P450 306A1"/>
    <property type="match status" value="1"/>
</dbReference>
<keyword evidence="4" id="KW-0560">Oxidoreductase</keyword>
<comment type="caution">
    <text evidence="6">The sequence shown here is derived from an EMBL/GenBank/DDBJ whole genome shotgun (WGS) entry which is preliminary data.</text>
</comment>
<dbReference type="SUPFAM" id="SSF48264">
    <property type="entry name" value="Cytochrome P450"/>
    <property type="match status" value="1"/>
</dbReference>
<accession>A0A8X6PPT0</accession>
<dbReference type="InterPro" id="IPR001128">
    <property type="entry name" value="Cyt_P450"/>
</dbReference>
<dbReference type="InterPro" id="IPR036396">
    <property type="entry name" value="Cyt_P450_sf"/>
</dbReference>
<dbReference type="EMBL" id="BMAW01071733">
    <property type="protein sequence ID" value="GFT79414.1"/>
    <property type="molecule type" value="Genomic_DNA"/>
</dbReference>
<name>A0A8X6PPT0_NEPPI</name>
<dbReference type="GO" id="GO:0006805">
    <property type="term" value="P:xenobiotic metabolic process"/>
    <property type="evidence" value="ECO:0007669"/>
    <property type="project" value="TreeGrafter"/>
</dbReference>
<evidence type="ECO:0000256" key="3">
    <source>
        <dbReference type="ARBA" id="ARBA00023004"/>
    </source>
</evidence>
<dbReference type="InterPro" id="IPR050182">
    <property type="entry name" value="Cytochrome_P450_fam2"/>
</dbReference>
<dbReference type="GO" id="GO:0005737">
    <property type="term" value="C:cytoplasm"/>
    <property type="evidence" value="ECO:0007669"/>
    <property type="project" value="TreeGrafter"/>
</dbReference>
<dbReference type="Pfam" id="PF00067">
    <property type="entry name" value="p450"/>
    <property type="match status" value="1"/>
</dbReference>
<dbReference type="OrthoDB" id="1055148at2759"/>
<protein>
    <submittedName>
        <fullName evidence="6">Cytochrome P450 18a1</fullName>
    </submittedName>
</protein>
<dbReference type="GO" id="GO:0020037">
    <property type="term" value="F:heme binding"/>
    <property type="evidence" value="ECO:0007669"/>
    <property type="project" value="InterPro"/>
</dbReference>
<dbReference type="Gene3D" id="1.10.630.10">
    <property type="entry name" value="Cytochrome P450"/>
    <property type="match status" value="1"/>
</dbReference>
<dbReference type="GO" id="GO:0016712">
    <property type="term" value="F:oxidoreductase activity, acting on paired donors, with incorporation or reduction of molecular oxygen, reduced flavin or flavoprotein as one donor, and incorporation of one atom of oxygen"/>
    <property type="evidence" value="ECO:0007669"/>
    <property type="project" value="TreeGrafter"/>
</dbReference>
<dbReference type="GO" id="GO:0008395">
    <property type="term" value="F:steroid hydroxylase activity"/>
    <property type="evidence" value="ECO:0007669"/>
    <property type="project" value="TreeGrafter"/>
</dbReference>
<evidence type="ECO:0000256" key="5">
    <source>
        <dbReference type="SAM" id="Phobius"/>
    </source>
</evidence>
<keyword evidence="5" id="KW-0812">Transmembrane</keyword>
<dbReference type="AlphaFoldDB" id="A0A8X6PPT0"/>